<feature type="chain" id="PRO_5008586833" evidence="1">
    <location>
        <begin position="18"/>
        <end position="105"/>
    </location>
</feature>
<feature type="non-terminal residue" evidence="2">
    <location>
        <position position="1"/>
    </location>
</feature>
<reference evidence="2" key="1">
    <citation type="submission" date="2015-11" db="EMBL/GenBank/DDBJ databases">
        <title>De novo transcriptome assembly of four potential Pierce s Disease insect vectors from Arizona vineyards.</title>
        <authorList>
            <person name="Tassone E.E."/>
        </authorList>
    </citation>
    <scope>NUCLEOTIDE SEQUENCE</scope>
</reference>
<evidence type="ECO:0000256" key="1">
    <source>
        <dbReference type="SAM" id="SignalP"/>
    </source>
</evidence>
<protein>
    <submittedName>
        <fullName evidence="2">Uncharacterized protein</fullName>
    </submittedName>
</protein>
<accession>A0A1B6KNS8</accession>
<gene>
    <name evidence="2" type="ORF">g.50542</name>
</gene>
<organism evidence="2">
    <name type="scientific">Graphocephala atropunctata</name>
    <dbReference type="NCBI Taxonomy" id="36148"/>
    <lineage>
        <taxon>Eukaryota</taxon>
        <taxon>Metazoa</taxon>
        <taxon>Ecdysozoa</taxon>
        <taxon>Arthropoda</taxon>
        <taxon>Hexapoda</taxon>
        <taxon>Insecta</taxon>
        <taxon>Pterygota</taxon>
        <taxon>Neoptera</taxon>
        <taxon>Paraneoptera</taxon>
        <taxon>Hemiptera</taxon>
        <taxon>Auchenorrhyncha</taxon>
        <taxon>Membracoidea</taxon>
        <taxon>Cicadellidae</taxon>
        <taxon>Cicadellinae</taxon>
        <taxon>Cicadellini</taxon>
        <taxon>Graphocephala</taxon>
    </lineage>
</organism>
<feature type="non-terminal residue" evidence="2">
    <location>
        <position position="105"/>
    </location>
</feature>
<keyword evidence="1" id="KW-0732">Signal</keyword>
<name>A0A1B6KNS8_9HEMI</name>
<evidence type="ECO:0000313" key="2">
    <source>
        <dbReference type="EMBL" id="JAT13086.1"/>
    </source>
</evidence>
<sequence>SLMFMVLPILMMAYTVPRLMKTDITLVQPELQIDVGRFPGVKVAVSSDGQQSLTSLLQKLLGSSFEAIPTGTDFHTYIKAKIETNFIQYQRQMIAGFESNSSVFL</sequence>
<dbReference type="AlphaFoldDB" id="A0A1B6KNS8"/>
<feature type="signal peptide" evidence="1">
    <location>
        <begin position="1"/>
        <end position="17"/>
    </location>
</feature>
<dbReference type="EMBL" id="GEBQ01026891">
    <property type="protein sequence ID" value="JAT13086.1"/>
    <property type="molecule type" value="Transcribed_RNA"/>
</dbReference>
<proteinExistence type="predicted"/>